<dbReference type="EMBL" id="CAJJDN010000017">
    <property type="protein sequence ID" value="CAD8062842.1"/>
    <property type="molecule type" value="Genomic_DNA"/>
</dbReference>
<evidence type="ECO:0000256" key="2">
    <source>
        <dbReference type="SAM" id="SignalP"/>
    </source>
</evidence>
<dbReference type="Proteomes" id="UP000692954">
    <property type="component" value="Unassembled WGS sequence"/>
</dbReference>
<dbReference type="OrthoDB" id="305900at2759"/>
<feature type="signal peptide" evidence="2">
    <location>
        <begin position="1"/>
        <end position="17"/>
    </location>
</feature>
<keyword evidence="1" id="KW-1133">Transmembrane helix</keyword>
<name>A0A8S1LAE7_9CILI</name>
<comment type="caution">
    <text evidence="3">The sequence shown here is derived from an EMBL/GenBank/DDBJ whole genome shotgun (WGS) entry which is preliminary data.</text>
</comment>
<evidence type="ECO:0000313" key="3">
    <source>
        <dbReference type="EMBL" id="CAD8062842.1"/>
    </source>
</evidence>
<gene>
    <name evidence="3" type="ORF">PSON_ATCC_30995.1.T0170106</name>
</gene>
<keyword evidence="1" id="KW-0472">Membrane</keyword>
<evidence type="ECO:0000256" key="1">
    <source>
        <dbReference type="SAM" id="Phobius"/>
    </source>
</evidence>
<organism evidence="3 4">
    <name type="scientific">Paramecium sonneborni</name>
    <dbReference type="NCBI Taxonomy" id="65129"/>
    <lineage>
        <taxon>Eukaryota</taxon>
        <taxon>Sar</taxon>
        <taxon>Alveolata</taxon>
        <taxon>Ciliophora</taxon>
        <taxon>Intramacronucleata</taxon>
        <taxon>Oligohymenophorea</taxon>
        <taxon>Peniculida</taxon>
        <taxon>Parameciidae</taxon>
        <taxon>Paramecium</taxon>
    </lineage>
</organism>
<sequence length="413" mass="48549">MQFLIAIPFFLTVYTQTLELEPLEYYSQSFSPGTKIAIKGEATKFCNIQQGKIVQNILSKSEFQNDAVTFAKVENDAILILDSKGQLLNHEQSIILTLSKFESKKCRMLYNTQSVAIYCFDTKLVYIIQDLKTVSEYQLENLKDVQLIKERYIVLKGQELFFNDNEIIETISIKSVDVFRIIDNKNLVFVAQQNQTSVIYIYKYEFEQLVYNRKILLKRLYQNITSVLMTENEDIYITTNNELVKYDGTEKVYEIKNIQNLYDVVKQDIIIAISNVGVFEQENNQIVLYNVLANPMQILDLMIGNENHYVLSRQYMYQVTFQKLNPELICYPQEYHKSGVYELEIVENDEKKQMIEIQLQQAIITSRNEHWLWIGAILFLVGVLVLVYCIYGSYSLYKLRYSNEQKSIYQKQF</sequence>
<reference evidence="3" key="1">
    <citation type="submission" date="2021-01" db="EMBL/GenBank/DDBJ databases">
        <authorList>
            <consortium name="Genoscope - CEA"/>
            <person name="William W."/>
        </authorList>
    </citation>
    <scope>NUCLEOTIDE SEQUENCE</scope>
</reference>
<feature type="chain" id="PRO_5035796829" description="Transmembrane protein" evidence="2">
    <location>
        <begin position="18"/>
        <end position="413"/>
    </location>
</feature>
<protein>
    <recommendedName>
        <fullName evidence="5">Transmembrane protein</fullName>
    </recommendedName>
</protein>
<keyword evidence="1" id="KW-0812">Transmembrane</keyword>
<evidence type="ECO:0008006" key="5">
    <source>
        <dbReference type="Google" id="ProtNLM"/>
    </source>
</evidence>
<keyword evidence="2" id="KW-0732">Signal</keyword>
<dbReference type="AlphaFoldDB" id="A0A8S1LAE7"/>
<feature type="transmembrane region" description="Helical" evidence="1">
    <location>
        <begin position="371"/>
        <end position="391"/>
    </location>
</feature>
<keyword evidence="4" id="KW-1185">Reference proteome</keyword>
<proteinExistence type="predicted"/>
<evidence type="ECO:0000313" key="4">
    <source>
        <dbReference type="Proteomes" id="UP000692954"/>
    </source>
</evidence>
<accession>A0A8S1LAE7</accession>